<feature type="domain" description="RZ-type" evidence="9">
    <location>
        <begin position="1152"/>
        <end position="1228"/>
    </location>
</feature>
<keyword evidence="2" id="KW-0963">Cytoplasm</keyword>
<accession>A0A674AQJ7</accession>
<dbReference type="GO" id="GO:2000051">
    <property type="term" value="P:negative regulation of non-canonical Wnt signaling pathway"/>
    <property type="evidence" value="ECO:0007669"/>
    <property type="project" value="TreeGrafter"/>
</dbReference>
<name>A0A674AQJ7_SALTR</name>
<dbReference type="Pfam" id="PF00097">
    <property type="entry name" value="zf-C3HC4"/>
    <property type="match status" value="1"/>
</dbReference>
<dbReference type="PANTHER" id="PTHR22605">
    <property type="entry name" value="RZ-TYPE DOMAIN-CONTAINING PROTEIN"/>
    <property type="match status" value="1"/>
</dbReference>
<comment type="subcellular location">
    <subcellularLocation>
        <location evidence="1">Cytoplasm</location>
    </subcellularLocation>
</comment>
<gene>
    <name evidence="10" type="primary">RNF213</name>
</gene>
<keyword evidence="5" id="KW-0862">Zinc</keyword>
<dbReference type="GO" id="GO:0004842">
    <property type="term" value="F:ubiquitin-protein transferase activity"/>
    <property type="evidence" value="ECO:0007669"/>
    <property type="project" value="InterPro"/>
</dbReference>
<dbReference type="GO" id="GO:0016020">
    <property type="term" value="C:membrane"/>
    <property type="evidence" value="ECO:0007669"/>
    <property type="project" value="TreeGrafter"/>
</dbReference>
<dbReference type="InterPro" id="IPR046439">
    <property type="entry name" value="ZF_RZ_dom"/>
</dbReference>
<dbReference type="SUPFAM" id="SSF57850">
    <property type="entry name" value="RING/U-box"/>
    <property type="match status" value="1"/>
</dbReference>
<evidence type="ECO:0000256" key="4">
    <source>
        <dbReference type="ARBA" id="ARBA00022771"/>
    </source>
</evidence>
<dbReference type="GO" id="GO:0002040">
    <property type="term" value="P:sprouting angiogenesis"/>
    <property type="evidence" value="ECO:0007669"/>
    <property type="project" value="TreeGrafter"/>
</dbReference>
<evidence type="ECO:0000259" key="8">
    <source>
        <dbReference type="PROSITE" id="PS50089"/>
    </source>
</evidence>
<evidence type="ECO:0000259" key="9">
    <source>
        <dbReference type="PROSITE" id="PS51981"/>
    </source>
</evidence>
<dbReference type="PROSITE" id="PS00518">
    <property type="entry name" value="ZF_RING_1"/>
    <property type="match status" value="1"/>
</dbReference>
<evidence type="ECO:0000256" key="6">
    <source>
        <dbReference type="ARBA" id="ARBA00022859"/>
    </source>
</evidence>
<keyword evidence="4 7" id="KW-0863">Zinc-finger</keyword>
<dbReference type="Proteomes" id="UP000472277">
    <property type="component" value="Chromosome 16"/>
</dbReference>
<evidence type="ECO:0000256" key="2">
    <source>
        <dbReference type="ARBA" id="ARBA00022490"/>
    </source>
</evidence>
<keyword evidence="11" id="KW-1185">Reference proteome</keyword>
<dbReference type="GO" id="GO:0008270">
    <property type="term" value="F:zinc ion binding"/>
    <property type="evidence" value="ECO:0007669"/>
    <property type="project" value="UniProtKB-KW"/>
</dbReference>
<dbReference type="PANTHER" id="PTHR22605:SF18">
    <property type="entry name" value="E3 UBIQUITIN-PROTEIN LIGASE RNF213-ALPHA"/>
    <property type="match status" value="1"/>
</dbReference>
<dbReference type="InterPro" id="IPR031248">
    <property type="entry name" value="RNF213"/>
</dbReference>
<evidence type="ECO:0000313" key="10">
    <source>
        <dbReference type="Ensembl" id="ENSSTUP00000060656.1"/>
    </source>
</evidence>
<dbReference type="GeneTree" id="ENSGT00630000089884"/>
<dbReference type="GO" id="GO:0002376">
    <property type="term" value="P:immune system process"/>
    <property type="evidence" value="ECO:0007669"/>
    <property type="project" value="UniProtKB-KW"/>
</dbReference>
<keyword evidence="6" id="KW-0391">Immunity</keyword>
<protein>
    <submittedName>
        <fullName evidence="10">Ring finger protein 213</fullName>
    </submittedName>
</protein>
<feature type="domain" description="RING-type" evidence="8">
    <location>
        <begin position="808"/>
        <end position="847"/>
    </location>
</feature>
<keyword evidence="3" id="KW-0479">Metal-binding</keyword>
<reference evidence="10" key="1">
    <citation type="submission" date="2025-08" db="UniProtKB">
        <authorList>
            <consortium name="Ensembl"/>
        </authorList>
    </citation>
    <scope>IDENTIFICATION</scope>
</reference>
<dbReference type="GO" id="GO:0005730">
    <property type="term" value="C:nucleolus"/>
    <property type="evidence" value="ECO:0007669"/>
    <property type="project" value="TreeGrafter"/>
</dbReference>
<evidence type="ECO:0000256" key="5">
    <source>
        <dbReference type="ARBA" id="ARBA00022833"/>
    </source>
</evidence>
<dbReference type="InterPro" id="IPR017907">
    <property type="entry name" value="Znf_RING_CS"/>
</dbReference>
<organism evidence="10 11">
    <name type="scientific">Salmo trutta</name>
    <name type="common">Brown trout</name>
    <dbReference type="NCBI Taxonomy" id="8032"/>
    <lineage>
        <taxon>Eukaryota</taxon>
        <taxon>Metazoa</taxon>
        <taxon>Chordata</taxon>
        <taxon>Craniata</taxon>
        <taxon>Vertebrata</taxon>
        <taxon>Euteleostomi</taxon>
        <taxon>Actinopterygii</taxon>
        <taxon>Neopterygii</taxon>
        <taxon>Teleostei</taxon>
        <taxon>Protacanthopterygii</taxon>
        <taxon>Salmoniformes</taxon>
        <taxon>Salmonidae</taxon>
        <taxon>Salmoninae</taxon>
        <taxon>Salmo</taxon>
    </lineage>
</organism>
<dbReference type="PROSITE" id="PS50089">
    <property type="entry name" value="ZF_RING_2"/>
    <property type="match status" value="1"/>
</dbReference>
<dbReference type="InterPro" id="IPR018957">
    <property type="entry name" value="Znf_C3HC4_RING-type"/>
</dbReference>
<dbReference type="Gene3D" id="3.30.40.10">
    <property type="entry name" value="Zinc/RING finger domain, C3HC4 (zinc finger)"/>
    <property type="match status" value="1"/>
</dbReference>
<dbReference type="InterPro" id="IPR001841">
    <property type="entry name" value="Znf_RING"/>
</dbReference>
<evidence type="ECO:0000256" key="1">
    <source>
        <dbReference type="ARBA" id="ARBA00004496"/>
    </source>
</evidence>
<dbReference type="Ensembl" id="ENSSTUT00000063969.1">
    <property type="protein sequence ID" value="ENSSTUP00000060656.1"/>
    <property type="gene ID" value="ENSSTUG00000026277.1"/>
</dbReference>
<dbReference type="GO" id="GO:0016887">
    <property type="term" value="F:ATP hydrolysis activity"/>
    <property type="evidence" value="ECO:0007669"/>
    <property type="project" value="InterPro"/>
</dbReference>
<dbReference type="InterPro" id="IPR013083">
    <property type="entry name" value="Znf_RING/FYVE/PHD"/>
</dbReference>
<dbReference type="GO" id="GO:0006511">
    <property type="term" value="P:ubiquitin-dependent protein catabolic process"/>
    <property type="evidence" value="ECO:0007669"/>
    <property type="project" value="TreeGrafter"/>
</dbReference>
<evidence type="ECO:0000313" key="11">
    <source>
        <dbReference type="Proteomes" id="UP000472277"/>
    </source>
</evidence>
<evidence type="ECO:0000256" key="7">
    <source>
        <dbReference type="PROSITE-ProRule" id="PRU00175"/>
    </source>
</evidence>
<dbReference type="PROSITE" id="PS51981">
    <property type="entry name" value="ZF_RZ"/>
    <property type="match status" value="1"/>
</dbReference>
<proteinExistence type="predicted"/>
<dbReference type="Pfam" id="PF20173">
    <property type="entry name" value="ZnF_RZ-type"/>
    <property type="match status" value="1"/>
</dbReference>
<dbReference type="GO" id="GO:0005829">
    <property type="term" value="C:cytosol"/>
    <property type="evidence" value="ECO:0007669"/>
    <property type="project" value="TreeGrafter"/>
</dbReference>
<reference evidence="10" key="2">
    <citation type="submission" date="2025-09" db="UniProtKB">
        <authorList>
            <consortium name="Ensembl"/>
        </authorList>
    </citation>
    <scope>IDENTIFICATION</scope>
</reference>
<sequence length="1790" mass="204285">METGQTVVLLNLQNLYESLYDALNQYYVSLGGQKYVDLGLGTHRVKCRVHKNFRLIVIEEKEVVYTQFPIPLINRLEKHYLDINTVLKNEGKEIVKQLQEWVKVFVSLKSQQSKTNRYLPTDVFIGYHSDTCSSVVLQVTEKMKDESDISDLQRRVLDEAKFIMLNCATPDSVIRLDGTKLSDVETEKLTQIYFEEQKHRSLADFIASHTRLGEWCHAHFTEVTTFSRQLTAGDIKQLQNITELCDIKLLSLQQFDTEQSFLKEIRQFLDSTSADKVLIIQIDYDEASQSMNILASAKYSSINEINKPKANGGNGRVFVYFVTKLPRIEGGTSFVGFHGGPWKSVHIDDLRRSKEFVSDVQSLRNLPISQLFEDMKEPFTDLVRSCVQSAVSMLRDQEDSGALSTRRVEILLTLMEDSEDLKAVFLKTLRSRLHSLLKNHERNIPSPKYWVLTEASNINALQEGGTFTQTLWKKIQAVVTPVLAQLVSVIDRDCNLDLLLDVNCGEEVKKLWLEIFGSNEMLDIPLVKVDSNHITDERTMRSSMPFSWRIRDILDELMMQTQQHERHSPRQFEEFFPKIPLGQYMATMDEKMQRELFQRYLQDFIAMTMKVASAGELKLLCDALNSCVNELRRRRKAPSEEIPSIPLIHSAYHMYRTRLQNLSRMIDRPHHIVPDLLLCYCFSNHFSASLYQQVLDVYAAVACVEQLEPPALDSNTQCQDWLKQVKRLQGSIELVCSQGSLRQYGERSQEINNWNHICILSLFVEHMLLGFEFEERELKPLVLDHTRTLGKNLMLLPYLVSLRFGLQCPVCMGEPEDPVDLPCHHIFCLTCVRVCVYVGQMYCPVCEQELPDDFEVKVSEDVRACITLNGQFRQSCSAFFINLVTTVCFKDNIPPSKGVILQLLSFLMVETDPIPLIRAQSQIHTKDFSPFDESLDKNPVVRSVILKLLLKYSFDEVKEYLQQHLTSIEESNIVEAEDKNELYALYINCLECERLVPGLPDPQHQQTAGCRVCPEDAEGSPVQNEDGGQMDQYLVYGEQYLAIREAVAKAVLEGTVEDIEKKCERSTAPPKRRTLYILLALFREVTSLYRAANTGLHPSPRKCQELEYFIQGSRYLDPKPVRDFAMALVHNRMGGLSVHNDRTGAEHVLVELAVHLAAVLLTGTEGVLTPLQQLACPEGHPCAVGECGRPTQLARCLECGAVVGGNNHVPVRGFSSIQQIIQPPVADPCGFLIVHLLKDMDHVTKALGKGTDGTVTTIHLIIRSILESPQTNPWMAGYDSQLSTKEARNTWETTVATDIITPQLKHLDQRLREVNATIRNDSRVSSNFIMRVTFGDECLLSSLPRGSQVHCSGVWSCRERVSLLSLTHIVEQNDGKDKLPLLWRFLQKEAEFRLVRFLPDILALQKSLVKRFQKSSDLMNDSIREFIQKQSGNKRIQIFLDTWNLLRVSVATSEIKIPEEFWKEDLDQDSDLQYLLPRRQGPGLCSTALLSHLVALHNELLHAVDRHTGEDTSYKVSLSELTELHVIRYEVEKDLLPLVLSNCQYSLERGKETLSEYDLPKIQQQVLTRFLQGKPLITLTGIPILVTRHERDYESILKTERLPSLTLTALSRDLESYSEVCDALKAVELALGFLSMTGGDTHMPLVRYLEDTLTCMLCHCVALWQLLSSLKSENMLKSLKRDPFSGVSAEYQKHLEEEQKKLLQGFITVGNINTWLLEMHEFLLLNLGSPRASDTYGPHWSVKETLAAYMDRKELQVPPDAEASFPDEILLSQIVETWKFTVTYKQEWMM</sequence>
<dbReference type="SMART" id="SM00184">
    <property type="entry name" value="RING"/>
    <property type="match status" value="1"/>
</dbReference>
<evidence type="ECO:0000256" key="3">
    <source>
        <dbReference type="ARBA" id="ARBA00022723"/>
    </source>
</evidence>